<dbReference type="InterPro" id="IPR019432">
    <property type="entry name" value="Acyltransferase_MbtK/IucB-like"/>
</dbReference>
<dbReference type="GO" id="GO:0016410">
    <property type="term" value="F:N-acyltransferase activity"/>
    <property type="evidence" value="ECO:0007669"/>
    <property type="project" value="TreeGrafter"/>
</dbReference>
<evidence type="ECO:0000313" key="3">
    <source>
        <dbReference type="EMBL" id="SEL33943.1"/>
    </source>
</evidence>
<dbReference type="GO" id="GO:0019290">
    <property type="term" value="P:siderophore biosynthetic process"/>
    <property type="evidence" value="ECO:0007669"/>
    <property type="project" value="InterPro"/>
</dbReference>
<gene>
    <name evidence="3" type="ORF">SAMN04488691_10464</name>
</gene>
<dbReference type="InterPro" id="IPR016181">
    <property type="entry name" value="Acyl_CoA_acyltransferase"/>
</dbReference>
<dbReference type="PANTHER" id="PTHR31438">
    <property type="entry name" value="LYSINE N-ACYLTRANSFERASE C17G9.06C-RELATED"/>
    <property type="match status" value="1"/>
</dbReference>
<dbReference type="Pfam" id="PF13523">
    <property type="entry name" value="Acetyltransf_8"/>
    <property type="match status" value="1"/>
</dbReference>
<name>A0A1H7PDW0_HALLR</name>
<protein>
    <submittedName>
        <fullName evidence="3">Protein N-acetyltransferase, RimJ/RimL family</fullName>
    </submittedName>
</protein>
<feature type="domain" description="N-acetyltransferase" evidence="2">
    <location>
        <begin position="25"/>
        <end position="190"/>
    </location>
</feature>
<dbReference type="PANTHER" id="PTHR31438:SF1">
    <property type="entry name" value="LYSINE N-ACYLTRANSFERASE C17G9.06C-RELATED"/>
    <property type="match status" value="1"/>
</dbReference>
<proteinExistence type="predicted"/>
<dbReference type="Gene3D" id="3.40.630.30">
    <property type="match status" value="1"/>
</dbReference>
<keyword evidence="3" id="KW-0808">Transferase</keyword>
<evidence type="ECO:0000256" key="1">
    <source>
        <dbReference type="ARBA" id="ARBA00023251"/>
    </source>
</evidence>
<keyword evidence="1" id="KW-0046">Antibiotic resistance</keyword>
<dbReference type="PROSITE" id="PS51186">
    <property type="entry name" value="GNAT"/>
    <property type="match status" value="1"/>
</dbReference>
<dbReference type="OrthoDB" id="258358at2157"/>
<dbReference type="Proteomes" id="UP000183894">
    <property type="component" value="Unassembled WGS sequence"/>
</dbReference>
<dbReference type="RefSeq" id="WP_074793642.1">
    <property type="nucleotide sequence ID" value="NZ_FOAD01000004.1"/>
</dbReference>
<dbReference type="SUPFAM" id="SSF55729">
    <property type="entry name" value="Acyl-CoA N-acyltransferases (Nat)"/>
    <property type="match status" value="1"/>
</dbReference>
<accession>A0A1H7PDW0</accession>
<evidence type="ECO:0000259" key="2">
    <source>
        <dbReference type="PROSITE" id="PS51186"/>
    </source>
</evidence>
<dbReference type="InterPro" id="IPR000182">
    <property type="entry name" value="GNAT_dom"/>
</dbReference>
<dbReference type="AlphaFoldDB" id="A0A1H7PDW0"/>
<dbReference type="SMART" id="SM01006">
    <property type="entry name" value="AlcB"/>
    <property type="match status" value="1"/>
</dbReference>
<dbReference type="GO" id="GO:0046677">
    <property type="term" value="P:response to antibiotic"/>
    <property type="evidence" value="ECO:0007669"/>
    <property type="project" value="UniProtKB-KW"/>
</dbReference>
<dbReference type="EMBL" id="FOAD01000004">
    <property type="protein sequence ID" value="SEL33943.1"/>
    <property type="molecule type" value="Genomic_DNA"/>
</dbReference>
<evidence type="ECO:0000313" key="4">
    <source>
        <dbReference type="Proteomes" id="UP000183894"/>
    </source>
</evidence>
<reference evidence="3 4" key="1">
    <citation type="submission" date="2016-10" db="EMBL/GenBank/DDBJ databases">
        <authorList>
            <person name="de Groot N.N."/>
        </authorList>
    </citation>
    <scope>NUCLEOTIDE SEQUENCE [LARGE SCALE GENOMIC DNA]</scope>
    <source>
        <strain evidence="3 4">CDM_5</strain>
    </source>
</reference>
<organism evidence="3 4">
    <name type="scientific">Haloferax larsenii</name>
    <dbReference type="NCBI Taxonomy" id="302484"/>
    <lineage>
        <taxon>Archaea</taxon>
        <taxon>Methanobacteriati</taxon>
        <taxon>Methanobacteriota</taxon>
        <taxon>Stenosarchaea group</taxon>
        <taxon>Halobacteria</taxon>
        <taxon>Halobacteriales</taxon>
        <taxon>Haloferacaceae</taxon>
        <taxon>Haloferax</taxon>
    </lineage>
</organism>
<sequence length="212" mass="24454">MTGPDATIARDYEYQTHARDIDRTISLRQASVERDLGRLHQWLGSDHVKPYWQLDEPLPTFSETLREKLADDHLTPYVGCLDHVPMSYWECYWAADDAVSNYYDADPSDQGVHLLIGPEEYLGHGYALPLMRAVVAMQFRHPETDRVIAEPDARNERVIHVFEQCGFEPRETFYFDEEDKEALLMVCDRDRFESDVLADTSAAPAQEVRADD</sequence>